<accession>A0A839STM5</accession>
<evidence type="ECO:0000256" key="5">
    <source>
        <dbReference type="ARBA" id="ARBA00022960"/>
    </source>
</evidence>
<feature type="transmembrane region" description="Helical" evidence="8">
    <location>
        <begin position="109"/>
        <end position="137"/>
    </location>
</feature>
<evidence type="ECO:0000256" key="3">
    <source>
        <dbReference type="ARBA" id="ARBA00022475"/>
    </source>
</evidence>
<dbReference type="GO" id="GO:0005886">
    <property type="term" value="C:plasma membrane"/>
    <property type="evidence" value="ECO:0007669"/>
    <property type="project" value="UniProtKB-SubCell"/>
</dbReference>
<keyword evidence="10" id="KW-1185">Reference proteome</keyword>
<dbReference type="Pfam" id="PF04093">
    <property type="entry name" value="MreD"/>
    <property type="match status" value="1"/>
</dbReference>
<evidence type="ECO:0000256" key="4">
    <source>
        <dbReference type="ARBA" id="ARBA00022692"/>
    </source>
</evidence>
<dbReference type="AlphaFoldDB" id="A0A839STM5"/>
<proteinExistence type="inferred from homology"/>
<evidence type="ECO:0000256" key="2">
    <source>
        <dbReference type="ARBA" id="ARBA00007776"/>
    </source>
</evidence>
<keyword evidence="6 8" id="KW-1133">Transmembrane helix</keyword>
<reference evidence="9 10" key="1">
    <citation type="submission" date="2020-08" db="EMBL/GenBank/DDBJ databases">
        <title>Genomic Encyclopedia of Type Strains, Phase III (KMG-III): the genomes of soil and plant-associated and newly described type strains.</title>
        <authorList>
            <person name="Whitman W."/>
        </authorList>
    </citation>
    <scope>NUCLEOTIDE SEQUENCE [LARGE SCALE GENOMIC DNA]</scope>
    <source>
        <strain evidence="9 10">CECT 8803</strain>
    </source>
</reference>
<sequence length="169" mass="18726">MKGPFLQRVDLALRSAVPLGFSFFLVLVGQVPFGMSGGAVLAPHLALICVFYWAVHRPDLMPAWGVFLLGLFQDLLTGGPLGVGSFTLLFGYGIIVSQRRFLVSFGVPLLWLSFAVTAFIVMTIAWLASILLMWRLLSPSQQIFQFSMSVAVYPLFAWILARTQQSLIR</sequence>
<feature type="transmembrane region" description="Helical" evidence="8">
    <location>
        <begin position="75"/>
        <end position="97"/>
    </location>
</feature>
<name>A0A839STM5_9PROT</name>
<dbReference type="Proteomes" id="UP000581135">
    <property type="component" value="Unassembled WGS sequence"/>
</dbReference>
<comment type="caution">
    <text evidence="9">The sequence shown here is derived from an EMBL/GenBank/DDBJ whole genome shotgun (WGS) entry which is preliminary data.</text>
</comment>
<gene>
    <name evidence="9" type="ORF">FHR98_001018</name>
</gene>
<evidence type="ECO:0000256" key="7">
    <source>
        <dbReference type="ARBA" id="ARBA00023136"/>
    </source>
</evidence>
<dbReference type="RefSeq" id="WP_183415542.1">
    <property type="nucleotide sequence ID" value="NZ_JACHXA010000002.1"/>
</dbReference>
<dbReference type="EMBL" id="JACHXA010000002">
    <property type="protein sequence ID" value="MBB3064746.1"/>
    <property type="molecule type" value="Genomic_DNA"/>
</dbReference>
<evidence type="ECO:0000313" key="9">
    <source>
        <dbReference type="EMBL" id="MBB3064746.1"/>
    </source>
</evidence>
<keyword evidence="4 8" id="KW-0812">Transmembrane</keyword>
<evidence type="ECO:0000256" key="6">
    <source>
        <dbReference type="ARBA" id="ARBA00022989"/>
    </source>
</evidence>
<evidence type="ECO:0000256" key="1">
    <source>
        <dbReference type="ARBA" id="ARBA00004651"/>
    </source>
</evidence>
<feature type="transmembrane region" description="Helical" evidence="8">
    <location>
        <begin position="38"/>
        <end position="55"/>
    </location>
</feature>
<comment type="subcellular location">
    <subcellularLocation>
        <location evidence="1">Cell membrane</location>
        <topology evidence="1">Multi-pass membrane protein</topology>
    </subcellularLocation>
</comment>
<dbReference type="InterPro" id="IPR007227">
    <property type="entry name" value="Cell_shape_determining_MreD"/>
</dbReference>
<dbReference type="NCBIfam" id="TIGR03426">
    <property type="entry name" value="shape_MreD"/>
    <property type="match status" value="1"/>
</dbReference>
<feature type="transmembrane region" description="Helical" evidence="8">
    <location>
        <begin position="143"/>
        <end position="161"/>
    </location>
</feature>
<feature type="transmembrane region" description="Helical" evidence="8">
    <location>
        <begin position="12"/>
        <end position="31"/>
    </location>
</feature>
<keyword evidence="7 8" id="KW-0472">Membrane</keyword>
<evidence type="ECO:0000256" key="8">
    <source>
        <dbReference type="SAM" id="Phobius"/>
    </source>
</evidence>
<protein>
    <submittedName>
        <fullName evidence="9">Rod shape-determining protein MreD</fullName>
    </submittedName>
</protein>
<organism evidence="9 10">
    <name type="scientific">Limibacillus halophilus</name>
    <dbReference type="NCBI Taxonomy" id="1579333"/>
    <lineage>
        <taxon>Bacteria</taxon>
        <taxon>Pseudomonadati</taxon>
        <taxon>Pseudomonadota</taxon>
        <taxon>Alphaproteobacteria</taxon>
        <taxon>Rhodospirillales</taxon>
        <taxon>Rhodovibrionaceae</taxon>
        <taxon>Limibacillus</taxon>
    </lineage>
</organism>
<evidence type="ECO:0000313" key="10">
    <source>
        <dbReference type="Proteomes" id="UP000581135"/>
    </source>
</evidence>
<keyword evidence="3" id="KW-1003">Cell membrane</keyword>
<dbReference type="GO" id="GO:0008360">
    <property type="term" value="P:regulation of cell shape"/>
    <property type="evidence" value="ECO:0007669"/>
    <property type="project" value="UniProtKB-KW"/>
</dbReference>
<comment type="similarity">
    <text evidence="2">Belongs to the MreD family.</text>
</comment>
<keyword evidence="5" id="KW-0133">Cell shape</keyword>